<gene>
    <name evidence="2" type="ORF">JOE69_003450</name>
</gene>
<dbReference type="EC" id="3.1.1.45" evidence="2"/>
<dbReference type="GO" id="GO:0008806">
    <property type="term" value="F:carboxymethylenebutenolidase activity"/>
    <property type="evidence" value="ECO:0007669"/>
    <property type="project" value="UniProtKB-EC"/>
</dbReference>
<feature type="domain" description="Dienelactone hydrolase" evidence="1">
    <location>
        <begin position="20"/>
        <end position="242"/>
    </location>
</feature>
<dbReference type="Proteomes" id="UP001185069">
    <property type="component" value="Unassembled WGS sequence"/>
</dbReference>
<evidence type="ECO:0000313" key="3">
    <source>
        <dbReference type="Proteomes" id="UP001185069"/>
    </source>
</evidence>
<dbReference type="InterPro" id="IPR002925">
    <property type="entry name" value="Dienelactn_hydro"/>
</dbReference>
<evidence type="ECO:0000259" key="1">
    <source>
        <dbReference type="Pfam" id="PF01738"/>
    </source>
</evidence>
<keyword evidence="2" id="KW-0378">Hydrolase</keyword>
<dbReference type="InterPro" id="IPR029058">
    <property type="entry name" value="AB_hydrolase_fold"/>
</dbReference>
<dbReference type="Gene3D" id="3.40.50.1820">
    <property type="entry name" value="alpha/beta hydrolase"/>
    <property type="match status" value="1"/>
</dbReference>
<dbReference type="SUPFAM" id="SSF53474">
    <property type="entry name" value="alpha/beta-Hydrolases"/>
    <property type="match status" value="1"/>
</dbReference>
<keyword evidence="3" id="KW-1185">Reference proteome</keyword>
<proteinExistence type="predicted"/>
<sequence>MGQWIELGDQAGELGGNPQLRGYLATPEGAGPWPGVVMIHEATGLDAIQERHAERLARAGYLTLAADLYSGGNMRSCLVATMRSLVQGQGRAFQDIEASRQWLLASADCTGQTGVIGFCMGGGFALLTAKDGHAVASVNYGRLPKTDAALAEALAGSCPIVASYGAKDRTLRGAATRLEKALDDAGVPHQVTEYPAAGHAFLNDEKSGPWIMQPLLAVLGIGPEPESAAVAWQRIEDYFQAHLKAG</sequence>
<organism evidence="2 3">
    <name type="scientific">Arthrobacter russicus</name>
    <dbReference type="NCBI Taxonomy" id="172040"/>
    <lineage>
        <taxon>Bacteria</taxon>
        <taxon>Bacillati</taxon>
        <taxon>Actinomycetota</taxon>
        <taxon>Actinomycetes</taxon>
        <taxon>Micrococcales</taxon>
        <taxon>Micrococcaceae</taxon>
        <taxon>Arthrobacter</taxon>
    </lineage>
</organism>
<accession>A0ABU1JFI6</accession>
<dbReference type="InterPro" id="IPR051049">
    <property type="entry name" value="Dienelactone_hydrolase-like"/>
</dbReference>
<dbReference type="Pfam" id="PF01738">
    <property type="entry name" value="DLH"/>
    <property type="match status" value="1"/>
</dbReference>
<protein>
    <submittedName>
        <fullName evidence="2">Carboxymethylenebutenolidase</fullName>
        <ecNumber evidence="2">3.1.1.45</ecNumber>
    </submittedName>
</protein>
<dbReference type="EMBL" id="JAVDQF010000001">
    <property type="protein sequence ID" value="MDR6271212.1"/>
    <property type="molecule type" value="Genomic_DNA"/>
</dbReference>
<dbReference type="PANTHER" id="PTHR46623:SF6">
    <property type="entry name" value="ALPHA_BETA-HYDROLASES SUPERFAMILY PROTEIN"/>
    <property type="match status" value="1"/>
</dbReference>
<dbReference type="PANTHER" id="PTHR46623">
    <property type="entry name" value="CARBOXYMETHYLENEBUTENOLIDASE-RELATED"/>
    <property type="match status" value="1"/>
</dbReference>
<reference evidence="2 3" key="1">
    <citation type="submission" date="2023-07" db="EMBL/GenBank/DDBJ databases">
        <title>Sequencing the genomes of 1000 actinobacteria strains.</title>
        <authorList>
            <person name="Klenk H.-P."/>
        </authorList>
    </citation>
    <scope>NUCLEOTIDE SEQUENCE [LARGE SCALE GENOMIC DNA]</scope>
    <source>
        <strain evidence="2 3">DSM 14555</strain>
    </source>
</reference>
<dbReference type="RefSeq" id="WP_309800870.1">
    <property type="nucleotide sequence ID" value="NZ_BAAAHY010000006.1"/>
</dbReference>
<evidence type="ECO:0000313" key="2">
    <source>
        <dbReference type="EMBL" id="MDR6271212.1"/>
    </source>
</evidence>
<name>A0ABU1JFI6_9MICC</name>
<comment type="caution">
    <text evidence="2">The sequence shown here is derived from an EMBL/GenBank/DDBJ whole genome shotgun (WGS) entry which is preliminary data.</text>
</comment>